<dbReference type="GO" id="GO:0004714">
    <property type="term" value="F:transmembrane receptor protein tyrosine kinase activity"/>
    <property type="evidence" value="ECO:0007669"/>
    <property type="project" value="TreeGrafter"/>
</dbReference>
<feature type="binding site" evidence="8">
    <location>
        <position position="199"/>
    </location>
    <ligand>
        <name>ATP</name>
        <dbReference type="ChEBI" id="CHEBI:30616"/>
    </ligand>
</feature>
<dbReference type="GO" id="GO:0004674">
    <property type="term" value="F:protein serine/threonine kinase activity"/>
    <property type="evidence" value="ECO:0007669"/>
    <property type="project" value="UniProtKB-KW"/>
</dbReference>
<dbReference type="PANTHER" id="PTHR24416:SF617">
    <property type="entry name" value="RET ONCOGENE, ISOFORM A"/>
    <property type="match status" value="1"/>
</dbReference>
<feature type="domain" description="SH3" evidence="10">
    <location>
        <begin position="97"/>
        <end position="161"/>
    </location>
</feature>
<reference evidence="13" key="1">
    <citation type="submission" date="2017-02" db="UniProtKB">
        <authorList>
            <consortium name="WormBaseParasite"/>
        </authorList>
    </citation>
    <scope>IDENTIFICATION</scope>
</reference>
<dbReference type="PROSITE" id="PS00107">
    <property type="entry name" value="PROTEIN_KINASE_ATP"/>
    <property type="match status" value="1"/>
</dbReference>
<dbReference type="Gene3D" id="3.30.200.20">
    <property type="entry name" value="Phosphorylase Kinase, domain 1"/>
    <property type="match status" value="1"/>
</dbReference>
<dbReference type="InterPro" id="IPR050122">
    <property type="entry name" value="RTK"/>
</dbReference>
<organism evidence="12 13">
    <name type="scientific">Syphacia muris</name>
    <dbReference type="NCBI Taxonomy" id="451379"/>
    <lineage>
        <taxon>Eukaryota</taxon>
        <taxon>Metazoa</taxon>
        <taxon>Ecdysozoa</taxon>
        <taxon>Nematoda</taxon>
        <taxon>Chromadorea</taxon>
        <taxon>Rhabditida</taxon>
        <taxon>Spirurina</taxon>
        <taxon>Oxyuridomorpha</taxon>
        <taxon>Oxyuroidea</taxon>
        <taxon>Oxyuridae</taxon>
        <taxon>Syphacia</taxon>
    </lineage>
</organism>
<dbReference type="AlphaFoldDB" id="A0A0N5AXQ9"/>
<dbReference type="PROSITE" id="PS50002">
    <property type="entry name" value="SH3"/>
    <property type="match status" value="1"/>
</dbReference>
<dbReference type="Proteomes" id="UP000046393">
    <property type="component" value="Unplaced"/>
</dbReference>
<dbReference type="Pfam" id="PF14604">
    <property type="entry name" value="SH3_9"/>
    <property type="match status" value="1"/>
</dbReference>
<dbReference type="SMART" id="SM00220">
    <property type="entry name" value="S_TKc"/>
    <property type="match status" value="1"/>
</dbReference>
<dbReference type="InterPro" id="IPR008271">
    <property type="entry name" value="Ser/Thr_kinase_AS"/>
</dbReference>
<dbReference type="GO" id="GO:0043235">
    <property type="term" value="C:receptor complex"/>
    <property type="evidence" value="ECO:0007669"/>
    <property type="project" value="TreeGrafter"/>
</dbReference>
<keyword evidence="3 7" id="KW-0728">SH3 domain</keyword>
<evidence type="ECO:0000256" key="9">
    <source>
        <dbReference type="SAM" id="MobiDB-lite"/>
    </source>
</evidence>
<feature type="compositionally biased region" description="Low complexity" evidence="9">
    <location>
        <begin position="869"/>
        <end position="888"/>
    </location>
</feature>
<evidence type="ECO:0000259" key="10">
    <source>
        <dbReference type="PROSITE" id="PS50002"/>
    </source>
</evidence>
<evidence type="ECO:0000259" key="11">
    <source>
        <dbReference type="PROSITE" id="PS50011"/>
    </source>
</evidence>
<dbReference type="GO" id="GO:0005524">
    <property type="term" value="F:ATP binding"/>
    <property type="evidence" value="ECO:0007669"/>
    <property type="project" value="UniProtKB-UniRule"/>
</dbReference>
<dbReference type="InterPro" id="IPR001245">
    <property type="entry name" value="Ser-Thr/Tyr_kinase_cat_dom"/>
</dbReference>
<dbReference type="GO" id="GO:0007169">
    <property type="term" value="P:cell surface receptor protein tyrosine kinase signaling pathway"/>
    <property type="evidence" value="ECO:0007669"/>
    <property type="project" value="TreeGrafter"/>
</dbReference>
<evidence type="ECO:0000313" key="12">
    <source>
        <dbReference type="Proteomes" id="UP000046393"/>
    </source>
</evidence>
<dbReference type="PROSITE" id="PS00108">
    <property type="entry name" value="PROTEIN_KINASE_ST"/>
    <property type="match status" value="1"/>
</dbReference>
<dbReference type="PROSITE" id="PS50011">
    <property type="entry name" value="PROTEIN_KINASE_DOM"/>
    <property type="match status" value="1"/>
</dbReference>
<dbReference type="GO" id="GO:0005886">
    <property type="term" value="C:plasma membrane"/>
    <property type="evidence" value="ECO:0007669"/>
    <property type="project" value="TreeGrafter"/>
</dbReference>
<dbReference type="InterPro" id="IPR011009">
    <property type="entry name" value="Kinase-like_dom_sf"/>
</dbReference>
<dbReference type="Gene3D" id="1.10.510.10">
    <property type="entry name" value="Transferase(Phosphotransferase) domain 1"/>
    <property type="match status" value="1"/>
</dbReference>
<evidence type="ECO:0000256" key="2">
    <source>
        <dbReference type="ARBA" id="ARBA00006529"/>
    </source>
</evidence>
<feature type="region of interest" description="Disordered" evidence="9">
    <location>
        <begin position="637"/>
        <end position="742"/>
    </location>
</feature>
<keyword evidence="5 8" id="KW-0547">Nucleotide-binding</keyword>
<dbReference type="SMART" id="SM00326">
    <property type="entry name" value="SH3"/>
    <property type="match status" value="1"/>
</dbReference>
<keyword evidence="12" id="KW-1185">Reference proteome</keyword>
<evidence type="ECO:0000256" key="4">
    <source>
        <dbReference type="ARBA" id="ARBA00022527"/>
    </source>
</evidence>
<dbReference type="PANTHER" id="PTHR24416">
    <property type="entry name" value="TYROSINE-PROTEIN KINASE RECEPTOR"/>
    <property type="match status" value="1"/>
</dbReference>
<name>A0A0N5AXQ9_9BILA</name>
<comment type="similarity">
    <text evidence="2">Belongs to the protein kinase superfamily. STE Ser/Thr protein kinase family. MAP kinase kinase kinase subfamily.</text>
</comment>
<dbReference type="STRING" id="451379.A0A0N5AXQ9"/>
<evidence type="ECO:0000313" key="13">
    <source>
        <dbReference type="WBParaSite" id="SMUV_0000973901-mRNA-1"/>
    </source>
</evidence>
<evidence type="ECO:0000256" key="7">
    <source>
        <dbReference type="PROSITE-ProRule" id="PRU00192"/>
    </source>
</evidence>
<dbReference type="InterPro" id="IPR017441">
    <property type="entry name" value="Protein_kinase_ATP_BS"/>
</dbReference>
<dbReference type="CDD" id="cd00174">
    <property type="entry name" value="SH3"/>
    <property type="match status" value="1"/>
</dbReference>
<dbReference type="InterPro" id="IPR001452">
    <property type="entry name" value="SH3_domain"/>
</dbReference>
<feature type="compositionally biased region" description="Basic residues" evidence="9">
    <location>
        <begin position="671"/>
        <end position="681"/>
    </location>
</feature>
<protein>
    <submittedName>
        <fullName evidence="13">Mitogen-activated protein kinase kinase kinase</fullName>
    </submittedName>
</protein>
<feature type="domain" description="Protein kinase" evidence="11">
    <location>
        <begin position="172"/>
        <end position="454"/>
    </location>
</feature>
<evidence type="ECO:0000256" key="8">
    <source>
        <dbReference type="PROSITE-ProRule" id="PRU10141"/>
    </source>
</evidence>
<keyword evidence="4" id="KW-0418">Kinase</keyword>
<dbReference type="SUPFAM" id="SSF56112">
    <property type="entry name" value="Protein kinase-like (PK-like)"/>
    <property type="match status" value="1"/>
</dbReference>
<dbReference type="InterPro" id="IPR000719">
    <property type="entry name" value="Prot_kinase_dom"/>
</dbReference>
<dbReference type="InterPro" id="IPR036028">
    <property type="entry name" value="SH3-like_dom_sf"/>
</dbReference>
<feature type="region of interest" description="Disordered" evidence="9">
    <location>
        <begin position="866"/>
        <end position="888"/>
    </location>
</feature>
<accession>A0A0N5AXQ9</accession>
<evidence type="ECO:0000256" key="5">
    <source>
        <dbReference type="ARBA" id="ARBA00022741"/>
    </source>
</evidence>
<proteinExistence type="inferred from homology"/>
<dbReference type="GO" id="GO:0006950">
    <property type="term" value="P:response to stress"/>
    <property type="evidence" value="ECO:0007669"/>
    <property type="project" value="UniProtKB-ARBA"/>
</dbReference>
<keyword evidence="4" id="KW-0808">Transferase</keyword>
<keyword evidence="6 8" id="KW-0067">ATP-binding</keyword>
<dbReference type="WBParaSite" id="SMUV_0000973901-mRNA-1">
    <property type="protein sequence ID" value="SMUV_0000973901-mRNA-1"/>
    <property type="gene ID" value="SMUV_0000973901"/>
</dbReference>
<sequence>MMVLLSLWEKSKVERPKVKRCLRALNLGVLDAVCGTVIPKRLPDRATVATSNVTMALTSCADTSFGSNIPDRPDPTPGNEQKGFNGSGSVALRSDFNSGFVFEPSFDYIPQRSDELRLQRGSSTIRLLNRNDLADDGWLFGIAQDGSKGYFPQEYIKLKPLKHLEISMDELVMTEINLGSGGFGKVMRAVYKGNDVAVKIAHEGCNREVVLPTIREEAGILCQLSHENIIKMYGVITGELPGLVLELCSDTLGDLCSGSRKIRLPYRIIAYFGSQITCGMSYLHKLNIIHRDLKPKNILLKEEPCLCTNGSNEDLSFLTLGFDKLCGHCGCKALDRITLKIADLGLCKRIQCENSTSRMSVLGTITYLSPEAISEQKCSKGMDVWSFGMTLWEMLTGRPPYQEYSRPCITWKIGLYNKLDIPEYCPDDLNNVITKCWNNSHEKRPSFMELHKTFLQLYKDYRGYKSDGNENQMKKLVLLNNKRPFVESVEHKENEDKNLMAKLKPIYDTKQIAKPCLPKGRKKPKPSDISKPKDFVQIMSLTPNNAVISDMFVVFVIVVVLYDVLAGRKEPVKLSTPITTVDLEPSISSKHHVVRTNIISKNTNDESVFGYVTLPRTPKATGRTHNFEFSPSALTQNSASKSGLDGVQHLPSKSTPDLSSFGMKSSDLTHKLHRVNARRIKKDSLRGSIDSKDSADGSSPGVFTESMAGLDHGDKENLSSAIQVPRPRNRYMQSRSPTVSSSSIPHLIERFWHKGGKSHNSGRESRKTGFLGNIVPRKSAVESKLSKNHNRRKFKATTPEDKDIICTENSVSFVKVSSPNGNGLFSSSSRAGQGLLLDAVEDDRSNKISFSEANVVKNTCYVSPRHIQPKPSLPSVSPSTSVGQSVSSNRSVSCDSALPSSSNLLTNIHYNRPLFRGHRTGNSSDSPVFLDTDVAGGVEFDTIVKTNGDKNGFIDSRQDGSYGRLASEFSGFSGANQSECSLYVSMKKINQEVQKMSNDNKHYIPLGAYREQTVASLPKRCEIAASSCSNSNYKTLTANSDVCFPQKRPTKLDFLQSDDGDISINDSLPDVISLKEAVVPP</sequence>
<evidence type="ECO:0000256" key="6">
    <source>
        <dbReference type="ARBA" id="ARBA00022840"/>
    </source>
</evidence>
<evidence type="ECO:0000256" key="3">
    <source>
        <dbReference type="ARBA" id="ARBA00022443"/>
    </source>
</evidence>
<evidence type="ECO:0000256" key="1">
    <source>
        <dbReference type="ARBA" id="ARBA00004167"/>
    </source>
</evidence>
<feature type="region of interest" description="Disordered" evidence="9">
    <location>
        <begin position="64"/>
        <end position="86"/>
    </location>
</feature>
<dbReference type="SUPFAM" id="SSF50044">
    <property type="entry name" value="SH3-domain"/>
    <property type="match status" value="1"/>
</dbReference>
<dbReference type="Pfam" id="PF07714">
    <property type="entry name" value="PK_Tyr_Ser-Thr"/>
    <property type="match status" value="1"/>
</dbReference>
<comment type="subcellular location">
    <subcellularLocation>
        <location evidence="1">Membrane</location>
        <topology evidence="1">Single-pass membrane protein</topology>
    </subcellularLocation>
</comment>
<keyword evidence="4" id="KW-0723">Serine/threonine-protein kinase</keyword>
<dbReference type="Gene3D" id="2.30.30.40">
    <property type="entry name" value="SH3 Domains"/>
    <property type="match status" value="1"/>
</dbReference>
<feature type="compositionally biased region" description="Basic and acidic residues" evidence="9">
    <location>
        <begin position="682"/>
        <end position="695"/>
    </location>
</feature>